<evidence type="ECO:0000256" key="1">
    <source>
        <dbReference type="SAM" id="MobiDB-lite"/>
    </source>
</evidence>
<evidence type="ECO:0000313" key="3">
    <source>
        <dbReference type="Proteomes" id="UP001187192"/>
    </source>
</evidence>
<feature type="compositionally biased region" description="Basic and acidic residues" evidence="1">
    <location>
        <begin position="38"/>
        <end position="63"/>
    </location>
</feature>
<accession>A0AA88D378</accession>
<feature type="compositionally biased region" description="Polar residues" evidence="1">
    <location>
        <begin position="1"/>
        <end position="26"/>
    </location>
</feature>
<reference evidence="2" key="1">
    <citation type="submission" date="2023-07" db="EMBL/GenBank/DDBJ databases">
        <title>draft genome sequence of fig (Ficus carica).</title>
        <authorList>
            <person name="Takahashi T."/>
            <person name="Nishimura K."/>
        </authorList>
    </citation>
    <scope>NUCLEOTIDE SEQUENCE</scope>
</reference>
<gene>
    <name evidence="2" type="ORF">TIFTF001_010206</name>
</gene>
<sequence length="145" mass="16332">MINFSTQPRSPKTTTDRPYSTAVSHRQPSEAPIAGNKQDLHKERKAQQTSPDLEKPPLIDHPQRPRATTNPAKPRRQQRCQVLFEARACRVADQGRRLHQDLVPPLVHPETGKLLWFKDSVVGRASTPRGVITMTTCTFELSCTS</sequence>
<organism evidence="2 3">
    <name type="scientific">Ficus carica</name>
    <name type="common">Common fig</name>
    <dbReference type="NCBI Taxonomy" id="3494"/>
    <lineage>
        <taxon>Eukaryota</taxon>
        <taxon>Viridiplantae</taxon>
        <taxon>Streptophyta</taxon>
        <taxon>Embryophyta</taxon>
        <taxon>Tracheophyta</taxon>
        <taxon>Spermatophyta</taxon>
        <taxon>Magnoliopsida</taxon>
        <taxon>eudicotyledons</taxon>
        <taxon>Gunneridae</taxon>
        <taxon>Pentapetalae</taxon>
        <taxon>rosids</taxon>
        <taxon>fabids</taxon>
        <taxon>Rosales</taxon>
        <taxon>Moraceae</taxon>
        <taxon>Ficeae</taxon>
        <taxon>Ficus</taxon>
    </lineage>
</organism>
<proteinExistence type="predicted"/>
<feature type="region of interest" description="Disordered" evidence="1">
    <location>
        <begin position="1"/>
        <end position="78"/>
    </location>
</feature>
<dbReference type="EMBL" id="BTGU01000012">
    <property type="protein sequence ID" value="GMN40976.1"/>
    <property type="molecule type" value="Genomic_DNA"/>
</dbReference>
<keyword evidence="3" id="KW-1185">Reference proteome</keyword>
<dbReference type="Proteomes" id="UP001187192">
    <property type="component" value="Unassembled WGS sequence"/>
</dbReference>
<name>A0AA88D378_FICCA</name>
<protein>
    <submittedName>
        <fullName evidence="2">Uncharacterized protein</fullName>
    </submittedName>
</protein>
<evidence type="ECO:0000313" key="2">
    <source>
        <dbReference type="EMBL" id="GMN40976.1"/>
    </source>
</evidence>
<dbReference type="AlphaFoldDB" id="A0AA88D378"/>
<comment type="caution">
    <text evidence="2">The sequence shown here is derived from an EMBL/GenBank/DDBJ whole genome shotgun (WGS) entry which is preliminary data.</text>
</comment>